<dbReference type="Pfam" id="PF03481">
    <property type="entry name" value="Sua5_C"/>
    <property type="match status" value="1"/>
</dbReference>
<proteinExistence type="inferred from homology"/>
<dbReference type="SUPFAM" id="SSF56112">
    <property type="entry name" value="Protein kinase-like (PK-like)"/>
    <property type="match status" value="1"/>
</dbReference>
<dbReference type="GO" id="GO:0005737">
    <property type="term" value="C:cytoplasm"/>
    <property type="evidence" value="ECO:0007669"/>
    <property type="project" value="TreeGrafter"/>
</dbReference>
<evidence type="ECO:0000256" key="4">
    <source>
        <dbReference type="ARBA" id="ARBA00022777"/>
    </source>
</evidence>
<evidence type="ECO:0000313" key="9">
    <source>
        <dbReference type="EMBL" id="CAJ1395297.1"/>
    </source>
</evidence>
<gene>
    <name evidence="9" type="ORF">EVOR1521_LOCUS19754</name>
</gene>
<comment type="similarity">
    <text evidence="1">Belongs to the MYG1 family.</text>
</comment>
<dbReference type="Proteomes" id="UP001178507">
    <property type="component" value="Unassembled WGS sequence"/>
</dbReference>
<keyword evidence="6" id="KW-0472">Membrane</keyword>
<dbReference type="InterPro" id="IPR036940">
    <property type="entry name" value="PI3/4_kinase_cat_sf"/>
</dbReference>
<feature type="transmembrane region" description="Helical" evidence="6">
    <location>
        <begin position="2367"/>
        <end position="2389"/>
    </location>
</feature>
<dbReference type="FunFam" id="3.90.870.10:FF:000009">
    <property type="entry name" value="Threonylcarbamoyl-AMP synthase, putative"/>
    <property type="match status" value="1"/>
</dbReference>
<evidence type="ECO:0000259" key="8">
    <source>
        <dbReference type="PROSITE" id="PS51163"/>
    </source>
</evidence>
<comment type="caution">
    <text evidence="9">The sequence shown here is derived from an EMBL/GenBank/DDBJ whole genome shotgun (WGS) entry which is preliminary data.</text>
</comment>
<dbReference type="InterPro" id="IPR011009">
    <property type="entry name" value="Kinase-like_dom_sf"/>
</dbReference>
<evidence type="ECO:0000256" key="3">
    <source>
        <dbReference type="ARBA" id="ARBA00022679"/>
    </source>
</evidence>
<dbReference type="Gene3D" id="3.90.870.10">
    <property type="entry name" value="DHBP synthase"/>
    <property type="match status" value="1"/>
</dbReference>
<dbReference type="InterPro" id="IPR017945">
    <property type="entry name" value="DHBP_synth_RibB-like_a/b_dom"/>
</dbReference>
<dbReference type="InterPro" id="IPR018936">
    <property type="entry name" value="PI3/4_kinase_CS"/>
</dbReference>
<dbReference type="InterPro" id="IPR038385">
    <property type="entry name" value="Sua5/YwlC_C"/>
</dbReference>
<feature type="transmembrane region" description="Helical" evidence="6">
    <location>
        <begin position="2333"/>
        <end position="2355"/>
    </location>
</feature>
<dbReference type="Pfam" id="PF01300">
    <property type="entry name" value="Sua5_yciO_yrdC"/>
    <property type="match status" value="1"/>
</dbReference>
<dbReference type="PROSITE" id="PS00915">
    <property type="entry name" value="PI3_4_KINASE_1"/>
    <property type="match status" value="1"/>
</dbReference>
<dbReference type="NCBIfam" id="TIGR00756">
    <property type="entry name" value="PPR"/>
    <property type="match status" value="1"/>
</dbReference>
<sequence length="3255" mass="354927">MRLKQLNAHLALLGRQGAWPAALALLARAETADAASGSARRAAGYASTVAACARSGAWQQALAVLQAAREALRYRDAFSTCAAISALGDRWEWALGLLAEVPGSLPASNAALTALARAAQWRQALRLFGRGGDVVSLGAAMHAVAKAGQWQSALVLLARTARWRLTANRVVYNAAISSCQTAAQWQTALALLATMQSQRVHEDQVSKNAVISTCGAAGQWQLALAYFGAQKQAGRAGEVTYNASITACGRSSEWRKALLVFGAMGSDASTQTYGAVMGALQHAAQWQMAFELLEMMLQGRVPRNSAVCNAAISACEKAGERKAALRLLRRFSWHAVQADEITYNAAISACAKTDRWDIALELLSEMSSSRLQSRGLSDITASAAMGSCERASEWQQALKLLTSLSQHVWPSVISFNALLSCLASAAQWERSLDIFVSLAEIDPRAVQTVLDACGKARQWRQASVLLALRRGEISNDSGRPVFQAARNYPDVSFASSALFHALVTASLEQGFVPSVIRADDASIGLAVRQLAGCRLGLAMVTSELAQGRTEDLERCLAWRLETMYQAARLVLGEKLPQVAGGQVQADSVRRVLGERLLPVVGQLMAEEELTPDLPLDICGYVAHPPRWPAPLGLRLTGAFVEWTALGCGGLAEMALQELLEDDFEERSLERPAAVLSWRGRVVAATPTWRKLQALDRGLLVAMASSAGPQSFGELRSVTLEEIDDLSLHVKSEPGSEATEAKHHMLSIRLHPEISGQDARRREDASLVFSIISPMDKGPLDAQRLRDQATRCAGHGNLAVLWEKLGKRSIAELTLDKLSAALLLDEGVGDVVALPALWSSESVGAEVHEAFRRLTYWFHALPTLSANCPQRFVCCDGYVITAVRREDGILCWGCSTAVQEDAFQEVQRLLRYESVFRGESVHMATWLMLGPMDLAMRSLPRLPLARPMRPMPRHLRALRTTARTAATSAFPAAACATAATAFAAKAAARTRQLPRSGKRLGTHSGSFQADEALACWMLRQLPRFAHCEILRTRDPRLLDQMDVVVDVGDIYDPERLRFDHHQRGFFATADGGPEAEGRWKTRLSSAGLIYKHFGRDIIQQLAGTDKEDTELVWAEVYERFVESVDAIDNGVEAYEGAPRFKEMTGLALRVARLNPRWNETCEKAELQRRFEAASALCGAEFLEALSEVVESWLPARDLVLRAMEKQNATHGSGQVLQLPSGKLPWRGHLFQLERELDIEGHIKFVVYYQDEERIWRVRAVPVEGASFTSRVLLPEPWRGLRDSRLTEVSGIPGCVFAHVNGFIGGNETLAGAIAMAEASLEARQISEALRGHLETQTELTEMLAALGARGCWEEVLTTWSHMVRHADVDLKAFHTALRALGNQRRWELAVELFASAEKLGLQRNAESFGHATHALAEGRQWMLALPLLDKARRESITPEESCYTAAIRALSFGGQPVQSLWLLNDVLSTNLQLRNQAFEAAIHACDQLGEWKRALAYLDYLAQSGLSADMGSTIQAMQACATCGQWFEALRLFDQMAPRASIGSTRPVRAFALSLEICEKTGQWQRAASLFDEFMAKGGILEEDLVEPLVRSCVHAGQVARVQTYFRDWAELGFIPSYALSRFVADSLWAVILRPPHEPGIFGQLGAHLRAGRLVAFPTETVYGLGANGLDAAAVLQIFEAKGRPLTDPCILHVANAADALNLLDMDALPDGRPLFEELTKAFWPGPLSIVGPARPAVPPEVTASTGFVAVRCPSHPIARQLVEAAGVPLAAPSANRFGHISPTLPEHVMEDLGHVSFLKILDGGPCDVGIESTVVKIDTAGRLLLLRRGGVTPERLEEFLGDCFKSGKLQEPVSLVSPSRSQPVVKAEEEAQVAPGMMLKHYAPSVHTVLLSPPRTAGAAEAASSGDFMKASVSRSVLIDFRAGQAERHGKFLKVFELCEAGSSGTAEEACRRVFGTLREAEAFAQAQQADLICIAEFDPSGLGGYAEALHDRLFRSASGQRAVLVEVGRTGWLEVLGVADDALKGAERLQSQVEAWQLNSLADIRRRVEGNGEFNDSCSFDPGGASPGTRVKCALSGALYLGPYSKFQAVGVPGLAPKMPDQGRRQRGAMPTFAAPASTAARGAPLLANGEGDGRWKCSATFQRVLGLTIKASLLSAQRVFDILALVRIVYKVSPTWLAVVKNGNFWLLVSGAFASTVLSALTLSRHRSAIRQNRPYGWYLAVLVSALQLAPLVEMVDKMGDGFCWGVSDDDFVSPLASVMSTAASPELSRRRAQAEIKGSRYGENLMRGLRKLSIASLPLVLLSAIVHSAWLLRSVLGKEAFDGSCVQEAVALGVGIICLAMACADVVLYVWVDDAFVRTHKKLVQVHYFLELLTRLPLCLLLHVSFMLQPSAMQPIVFLWAGDCLASVLLLLSPTLGGWRRRMSCRHGASQVASAVTMSQILFFVNITFFDPREAFQVVNAGFYIVKYLEAFVICKILQWHGILEPFFQHFCEAQLAAVLLNAFLVWVVVPKLRTLQVNGATATDMPRLSRLLPRAEDEEAPRSRSQVFGAPEALELSTVGSPQNVWRHWRGGPSRAESARLDLLGDMLEGLCLLSQAHSERNRPAVARSTVADVLWSLVLPWDGDYEDGLGGKVALEVIDSEKGTVLVRWTKAHAEAAIETLGVMFQGTAIEVVLDPSEGRVTGSFSGKDIRFSDAHGTVWTRQSDSQRALASTAARELLRLVLTQVLLALRWEPTFLGLGTAAARAGKLLVADAAQRPLLSFLIRYAIGTHDLTLLSEIYWALWCLSQDVLDPDRTAYEKARWVLIKSLEGTIEFWDGVRGIRLDHLCTDPAELNAFRHEALRVLTSQASLWQQTVRLAALGIETAGDTAEKTRAVRHRLREMKSGEAHPRFANGSLDLPEDSYMLDVLKADPELKAATLSASLVGSTARLFLSVDPSVAFLGLDINACEILASNTAPLLLGCVKANAADPEAESGNSQVDKYMVKVGDDLRQDQLVLQMLHLMELVWQERLPETEHRMLRFVPYLVLAMTPNAGYIKFVPGAVSLSKALAQANGDLRLWLSAHRPNDLAMDQVLANLCGSAAAYCVATYVLGIGDRHLDNLQITPEGHFFHIDFGFIFGEDPKPFAPRLRLPQQVATVLLAAVDEDSGGTLLDKCFLLAGRAYIALRRSMPLWVSLLHVTGHAGGAGCGRLRADANAAVVVVTDRLRSDLGSYEEEKAAAEFLLVLTESTEALYPVLTDKVHQLGLFWK</sequence>
<dbReference type="PANTHER" id="PTHR11215:SF1">
    <property type="entry name" value="MYG1 EXONUCLEASE"/>
    <property type="match status" value="1"/>
</dbReference>
<dbReference type="Gene3D" id="3.40.50.11030">
    <property type="entry name" value="Threonylcarbamoyl-AMP synthase, C-terminal domain"/>
    <property type="match status" value="1"/>
</dbReference>
<dbReference type="SUPFAM" id="SSF55821">
    <property type="entry name" value="YrdC/RibB"/>
    <property type="match status" value="1"/>
</dbReference>
<keyword evidence="6" id="KW-0812">Transmembrane</keyword>
<dbReference type="InterPro" id="IPR003226">
    <property type="entry name" value="MYG1_exonuclease"/>
</dbReference>
<feature type="domain" description="PI3K/PI4K catalytic" evidence="7">
    <location>
        <begin position="2950"/>
        <end position="3241"/>
    </location>
</feature>
<name>A0AA36IWJ3_9DINO</name>
<accession>A0AA36IWJ3</accession>
<feature type="domain" description="YrdC-like" evidence="8">
    <location>
        <begin position="1638"/>
        <end position="1831"/>
    </location>
</feature>
<protein>
    <recommendedName>
        <fullName evidence="2">Threonylcarbamoyl-AMP synthase</fullName>
    </recommendedName>
</protein>
<dbReference type="InterPro" id="IPR000403">
    <property type="entry name" value="PI3/4_kinase_cat_dom"/>
</dbReference>
<evidence type="ECO:0000256" key="1">
    <source>
        <dbReference type="ARBA" id="ARBA00010105"/>
    </source>
</evidence>
<dbReference type="Gene3D" id="1.10.1070.11">
    <property type="entry name" value="Phosphatidylinositol 3-/4-kinase, catalytic domain"/>
    <property type="match status" value="1"/>
</dbReference>
<dbReference type="PROSITE" id="PS50290">
    <property type="entry name" value="PI3_4_KINASE_3"/>
    <property type="match status" value="1"/>
</dbReference>
<keyword evidence="10" id="KW-1185">Reference proteome</keyword>
<dbReference type="GO" id="GO:0003725">
    <property type="term" value="F:double-stranded RNA binding"/>
    <property type="evidence" value="ECO:0007669"/>
    <property type="project" value="InterPro"/>
</dbReference>
<dbReference type="Pfam" id="PF03690">
    <property type="entry name" value="MYG1_exonuc"/>
    <property type="match status" value="1"/>
</dbReference>
<dbReference type="InterPro" id="IPR005145">
    <property type="entry name" value="Sua5_C"/>
</dbReference>
<dbReference type="NCBIfam" id="TIGR00057">
    <property type="entry name" value="L-threonylcarbamoyladenylate synthase"/>
    <property type="match status" value="1"/>
</dbReference>
<evidence type="ECO:0000256" key="6">
    <source>
        <dbReference type="SAM" id="Phobius"/>
    </source>
</evidence>
<dbReference type="Gene3D" id="3.30.1010.10">
    <property type="entry name" value="Phosphatidylinositol 3-kinase Catalytic Subunit, Chain A, domain 4"/>
    <property type="match status" value="1"/>
</dbReference>
<feature type="transmembrane region" description="Helical" evidence="6">
    <location>
        <begin position="2292"/>
        <end position="2313"/>
    </location>
</feature>
<dbReference type="GO" id="GO:0005634">
    <property type="term" value="C:nucleus"/>
    <property type="evidence" value="ECO:0007669"/>
    <property type="project" value="TreeGrafter"/>
</dbReference>
<dbReference type="PROSITE" id="PS51163">
    <property type="entry name" value="YRDC"/>
    <property type="match status" value="1"/>
</dbReference>
<evidence type="ECO:0000259" key="7">
    <source>
        <dbReference type="PROSITE" id="PS50290"/>
    </source>
</evidence>
<dbReference type="Pfam" id="PF00454">
    <property type="entry name" value="PI3_PI4_kinase"/>
    <property type="match status" value="1"/>
</dbReference>
<feature type="transmembrane region" description="Helical" evidence="6">
    <location>
        <begin position="2435"/>
        <end position="2452"/>
    </location>
</feature>
<dbReference type="PROSITE" id="PS00916">
    <property type="entry name" value="PI3_4_KINASE_2"/>
    <property type="match status" value="1"/>
</dbReference>
<dbReference type="InterPro" id="IPR011990">
    <property type="entry name" value="TPR-like_helical_dom_sf"/>
</dbReference>
<evidence type="ECO:0000313" key="10">
    <source>
        <dbReference type="Proteomes" id="UP001178507"/>
    </source>
</evidence>
<reference evidence="9" key="1">
    <citation type="submission" date="2023-08" db="EMBL/GenBank/DDBJ databases">
        <authorList>
            <person name="Chen Y."/>
            <person name="Shah S."/>
            <person name="Dougan E. K."/>
            <person name="Thang M."/>
            <person name="Chan C."/>
        </authorList>
    </citation>
    <scope>NUCLEOTIDE SEQUENCE</scope>
</reference>
<feature type="repeat" description="PPR" evidence="5">
    <location>
        <begin position="339"/>
        <end position="373"/>
    </location>
</feature>
<dbReference type="SMART" id="SM00146">
    <property type="entry name" value="PI3Kc"/>
    <property type="match status" value="1"/>
</dbReference>
<feature type="transmembrane region" description="Helical" evidence="6">
    <location>
        <begin position="2395"/>
        <end position="2415"/>
    </location>
</feature>
<keyword evidence="3" id="KW-0808">Transferase</keyword>
<dbReference type="PROSITE" id="PS51375">
    <property type="entry name" value="PPR"/>
    <property type="match status" value="1"/>
</dbReference>
<dbReference type="Pfam" id="PF01535">
    <property type="entry name" value="PPR"/>
    <property type="match status" value="2"/>
</dbReference>
<dbReference type="InterPro" id="IPR002885">
    <property type="entry name" value="PPR_rpt"/>
</dbReference>
<feature type="transmembrane region" description="Helical" evidence="6">
    <location>
        <begin position="2187"/>
        <end position="2206"/>
    </location>
</feature>
<dbReference type="EMBL" id="CAUJNA010003113">
    <property type="protein sequence ID" value="CAJ1395297.1"/>
    <property type="molecule type" value="Genomic_DNA"/>
</dbReference>
<organism evidence="9 10">
    <name type="scientific">Effrenium voratum</name>
    <dbReference type="NCBI Taxonomy" id="2562239"/>
    <lineage>
        <taxon>Eukaryota</taxon>
        <taxon>Sar</taxon>
        <taxon>Alveolata</taxon>
        <taxon>Dinophyceae</taxon>
        <taxon>Suessiales</taxon>
        <taxon>Symbiodiniaceae</taxon>
        <taxon>Effrenium</taxon>
    </lineage>
</organism>
<dbReference type="GO" id="GO:0016301">
    <property type="term" value="F:kinase activity"/>
    <property type="evidence" value="ECO:0007669"/>
    <property type="project" value="UniProtKB-KW"/>
</dbReference>
<evidence type="ECO:0000256" key="2">
    <source>
        <dbReference type="ARBA" id="ARBA00015492"/>
    </source>
</evidence>
<dbReference type="PANTHER" id="PTHR11215">
    <property type="entry name" value="METAL DEPENDENT HYDROLASE - RELATED"/>
    <property type="match status" value="1"/>
</dbReference>
<dbReference type="InterPro" id="IPR006070">
    <property type="entry name" value="Sua5-like_dom"/>
</dbReference>
<evidence type="ECO:0000256" key="5">
    <source>
        <dbReference type="PROSITE-ProRule" id="PRU00708"/>
    </source>
</evidence>
<keyword evidence="6" id="KW-1133">Transmembrane helix</keyword>
<dbReference type="Gene3D" id="1.25.40.10">
    <property type="entry name" value="Tetratricopeptide repeat domain"/>
    <property type="match status" value="5"/>
</dbReference>
<keyword evidence="4" id="KW-0418">Kinase</keyword>